<dbReference type="InterPro" id="IPR001791">
    <property type="entry name" value="Laminin_G"/>
</dbReference>
<feature type="domain" description="Laminin EGF-like" evidence="18">
    <location>
        <begin position="730"/>
        <end position="782"/>
    </location>
</feature>
<evidence type="ECO:0000256" key="13">
    <source>
        <dbReference type="PROSITE-ProRule" id="PRU00460"/>
    </source>
</evidence>
<feature type="domain" description="Laminin EGF-like" evidence="18">
    <location>
        <begin position="493"/>
        <end position="538"/>
    </location>
</feature>
<feature type="disulfide bond" evidence="13">
    <location>
        <begin position="1432"/>
        <end position="1441"/>
    </location>
</feature>
<dbReference type="Proteomes" id="UP000695000">
    <property type="component" value="Unplaced"/>
</dbReference>
<feature type="disulfide bond" evidence="13">
    <location>
        <begin position="449"/>
        <end position="466"/>
    </location>
</feature>
<feature type="compositionally biased region" description="Basic and acidic residues" evidence="15">
    <location>
        <begin position="3234"/>
        <end position="3249"/>
    </location>
</feature>
<feature type="disulfide bond" evidence="13">
    <location>
        <begin position="1970"/>
        <end position="1979"/>
    </location>
</feature>
<feature type="disulfide bond" evidence="13">
    <location>
        <begin position="447"/>
        <end position="459"/>
    </location>
</feature>
<feature type="domain" description="Laminin EGF-like" evidence="18">
    <location>
        <begin position="1951"/>
        <end position="1997"/>
    </location>
</feature>
<dbReference type="SUPFAM" id="SSF49899">
    <property type="entry name" value="Concanavalin A-like lectins/glucanases"/>
    <property type="match status" value="5"/>
</dbReference>
<feature type="domain" description="Laminin G" evidence="17">
    <location>
        <begin position="2856"/>
        <end position="3025"/>
    </location>
</feature>
<keyword evidence="5" id="KW-0677">Repeat</keyword>
<feature type="compositionally biased region" description="Basic and acidic residues" evidence="15">
    <location>
        <begin position="77"/>
        <end position="98"/>
    </location>
</feature>
<feature type="domain" description="Laminin EGF-like" evidence="18">
    <location>
        <begin position="1369"/>
        <end position="1414"/>
    </location>
</feature>
<dbReference type="Gene3D" id="2.170.300.10">
    <property type="entry name" value="Tie2 ligand-binding domain superfamily"/>
    <property type="match status" value="1"/>
</dbReference>
<feature type="disulfide bond" evidence="13">
    <location>
        <begin position="1810"/>
        <end position="1819"/>
    </location>
</feature>
<comment type="caution">
    <text evidence="13">Lacks conserved residue(s) required for the propagation of feature annotation.</text>
</comment>
<evidence type="ECO:0000256" key="15">
    <source>
        <dbReference type="SAM" id="MobiDB-lite"/>
    </source>
</evidence>
<dbReference type="Gene3D" id="2.60.120.200">
    <property type="match status" value="5"/>
</dbReference>
<feature type="domain" description="Laminin IV type A" evidence="19">
    <location>
        <begin position="1577"/>
        <end position="1762"/>
    </location>
</feature>
<feature type="disulfide bond" evidence="13">
    <location>
        <begin position="560"/>
        <end position="569"/>
    </location>
</feature>
<feature type="disulfide bond" evidence="13">
    <location>
        <begin position="1481"/>
        <end position="1490"/>
    </location>
</feature>
<dbReference type="Pfam" id="PF06009">
    <property type="entry name" value="Laminin_II"/>
    <property type="match status" value="1"/>
</dbReference>
<keyword evidence="10" id="KW-0325">Glycoprotein</keyword>
<evidence type="ECO:0000256" key="11">
    <source>
        <dbReference type="ARBA" id="ARBA00023292"/>
    </source>
</evidence>
<keyword evidence="7" id="KW-0130">Cell adhesion</keyword>
<feature type="domain" description="Laminin EGF-like" evidence="18">
    <location>
        <begin position="539"/>
        <end position="584"/>
    </location>
</feature>
<feature type="disulfide bond" evidence="13">
    <location>
        <begin position="1460"/>
        <end position="1472"/>
    </location>
</feature>
<dbReference type="SMART" id="SM00282">
    <property type="entry name" value="LamG"/>
    <property type="match status" value="5"/>
</dbReference>
<dbReference type="InterPro" id="IPR000742">
    <property type="entry name" value="EGF"/>
</dbReference>
<feature type="disulfide bond" evidence="13">
    <location>
        <begin position="1506"/>
        <end position="1518"/>
    </location>
</feature>
<evidence type="ECO:0000259" key="17">
    <source>
        <dbReference type="PROSITE" id="PS50025"/>
    </source>
</evidence>
<feature type="disulfide bond" evidence="13">
    <location>
        <begin position="1462"/>
        <end position="1479"/>
    </location>
</feature>
<feature type="coiled-coil region" evidence="14">
    <location>
        <begin position="2411"/>
        <end position="2462"/>
    </location>
</feature>
<evidence type="ECO:0000256" key="8">
    <source>
        <dbReference type="ARBA" id="ARBA00023054"/>
    </source>
</evidence>
<dbReference type="InterPro" id="IPR009254">
    <property type="entry name" value="Laminin_aI"/>
</dbReference>
<evidence type="ECO:0000256" key="3">
    <source>
        <dbReference type="ARBA" id="ARBA00022530"/>
    </source>
</evidence>
<evidence type="ECO:0000256" key="7">
    <source>
        <dbReference type="ARBA" id="ARBA00022889"/>
    </source>
</evidence>
<dbReference type="PRINTS" id="PR00011">
    <property type="entry name" value="EGFLAMININ"/>
</dbReference>
<dbReference type="PROSITE" id="PS51115">
    <property type="entry name" value="LAMININ_IVA"/>
    <property type="match status" value="1"/>
</dbReference>
<evidence type="ECO:0000259" key="19">
    <source>
        <dbReference type="PROSITE" id="PS51115"/>
    </source>
</evidence>
<feature type="domain" description="Laminin EGF-like" evidence="18">
    <location>
        <begin position="1899"/>
        <end position="1950"/>
    </location>
</feature>
<feature type="domain" description="Laminin EGF-like" evidence="18">
    <location>
        <begin position="1998"/>
        <end position="2044"/>
    </location>
</feature>
<feature type="disulfide bond" evidence="12">
    <location>
        <begin position="3172"/>
        <end position="3199"/>
    </location>
</feature>
<dbReference type="InterPro" id="IPR056863">
    <property type="entry name" value="LMN_ATRN_NET-like_EGF"/>
</dbReference>
<comment type="subcellular location">
    <subcellularLocation>
        <location evidence="1">Secreted</location>
        <location evidence="1">Extracellular space</location>
        <location evidence="1">Extracellular matrix</location>
        <location evidence="1">Basement membrane</location>
    </subcellularLocation>
</comment>
<dbReference type="InterPro" id="IPR010307">
    <property type="entry name" value="Laminin_dom_II"/>
</dbReference>
<dbReference type="Pfam" id="PF24973">
    <property type="entry name" value="EGF_LMN_ATRN"/>
    <property type="match status" value="1"/>
</dbReference>
<dbReference type="PROSITE" id="PS50025">
    <property type="entry name" value="LAM_G_DOMAIN"/>
    <property type="match status" value="5"/>
</dbReference>
<evidence type="ECO:0000256" key="14">
    <source>
        <dbReference type="SAM" id="Coils"/>
    </source>
</evidence>
<dbReference type="Pfam" id="PF00055">
    <property type="entry name" value="Laminin_N"/>
    <property type="match status" value="1"/>
</dbReference>
<feature type="disulfide bond" evidence="13">
    <location>
        <begin position="539"/>
        <end position="551"/>
    </location>
</feature>
<feature type="domain" description="Laminin G" evidence="17">
    <location>
        <begin position="3491"/>
        <end position="3665"/>
    </location>
</feature>
<feature type="region of interest" description="Disordered" evidence="15">
    <location>
        <begin position="77"/>
        <end position="100"/>
    </location>
</feature>
<dbReference type="Pfam" id="PF02210">
    <property type="entry name" value="Laminin_G_2"/>
    <property type="match status" value="5"/>
</dbReference>
<feature type="region of interest" description="Disordered" evidence="15">
    <location>
        <begin position="3234"/>
        <end position="3295"/>
    </location>
</feature>
<keyword evidence="9 13" id="KW-1015">Disulfide bond</keyword>
<feature type="domain" description="Laminin EGF-like" evidence="18">
    <location>
        <begin position="630"/>
        <end position="674"/>
    </location>
</feature>
<dbReference type="Pfam" id="PF00052">
    <property type="entry name" value="Laminin_B"/>
    <property type="match status" value="1"/>
</dbReference>
<dbReference type="InterPro" id="IPR008211">
    <property type="entry name" value="Laminin_N"/>
</dbReference>
<feature type="signal peptide" evidence="16">
    <location>
        <begin position="1"/>
        <end position="21"/>
    </location>
</feature>
<dbReference type="SMART" id="SM00281">
    <property type="entry name" value="LamB"/>
    <property type="match status" value="1"/>
</dbReference>
<feature type="domain" description="Laminin EGF-like" evidence="18">
    <location>
        <begin position="1791"/>
        <end position="1840"/>
    </location>
</feature>
<feature type="domain" description="Laminin N-terminal" evidence="20">
    <location>
        <begin position="20"/>
        <end position="272"/>
    </location>
</feature>
<evidence type="ECO:0000256" key="4">
    <source>
        <dbReference type="ARBA" id="ARBA00022729"/>
    </source>
</evidence>
<feature type="disulfide bond" evidence="13">
    <location>
        <begin position="1922"/>
        <end position="1931"/>
    </location>
</feature>
<feature type="disulfide bond" evidence="13">
    <location>
        <begin position="630"/>
        <end position="642"/>
    </location>
</feature>
<keyword evidence="3" id="KW-0272">Extracellular matrix</keyword>
<feature type="disulfide bond" evidence="13">
    <location>
        <begin position="605"/>
        <end position="614"/>
    </location>
</feature>
<reference evidence="22" key="1">
    <citation type="submission" date="2025-08" db="UniProtKB">
        <authorList>
            <consortium name="RefSeq"/>
        </authorList>
    </citation>
    <scope>IDENTIFICATION</scope>
    <source>
        <tissue evidence="22">Whole Larva</tissue>
    </source>
</reference>
<feature type="disulfide bond" evidence="13">
    <location>
        <begin position="1508"/>
        <end position="1525"/>
    </location>
</feature>
<dbReference type="Gene3D" id="2.60.120.260">
    <property type="entry name" value="Galactose-binding domain-like"/>
    <property type="match status" value="1"/>
</dbReference>
<feature type="disulfide bond" evidence="13">
    <location>
        <begin position="650"/>
        <end position="659"/>
    </location>
</feature>
<feature type="domain" description="Laminin EGF-like" evidence="18">
    <location>
        <begin position="1415"/>
        <end position="1459"/>
    </location>
</feature>
<dbReference type="RefSeq" id="XP_017779042.1">
    <property type="nucleotide sequence ID" value="XM_017923553.1"/>
</dbReference>
<dbReference type="PANTHER" id="PTHR10574">
    <property type="entry name" value="NETRIN/LAMININ-RELATED"/>
    <property type="match status" value="1"/>
</dbReference>
<feature type="disulfide bond" evidence="13">
    <location>
        <begin position="493"/>
        <end position="505"/>
    </location>
</feature>
<feature type="disulfide bond" evidence="13">
    <location>
        <begin position="541"/>
        <end position="558"/>
    </location>
</feature>
<keyword evidence="6" id="KW-0084">Basement membrane</keyword>
<dbReference type="CDD" id="cd00110">
    <property type="entry name" value="LamG"/>
    <property type="match status" value="5"/>
</dbReference>
<feature type="compositionally biased region" description="Acidic residues" evidence="15">
    <location>
        <begin position="3255"/>
        <end position="3272"/>
    </location>
</feature>
<dbReference type="SMART" id="SM00136">
    <property type="entry name" value="LamNT"/>
    <property type="match status" value="1"/>
</dbReference>
<feature type="disulfide bond" evidence="13">
    <location>
        <begin position="1934"/>
        <end position="1948"/>
    </location>
</feature>
<keyword evidence="21" id="KW-1185">Reference proteome</keyword>
<dbReference type="PROSITE" id="PS00022">
    <property type="entry name" value="EGF_1"/>
    <property type="match status" value="1"/>
</dbReference>
<feature type="disulfide bond" evidence="13">
    <location>
        <begin position="1369"/>
        <end position="1381"/>
    </location>
</feature>
<feature type="disulfide bond" evidence="12">
    <location>
        <begin position="3638"/>
        <end position="3665"/>
    </location>
</feature>
<evidence type="ECO:0000256" key="6">
    <source>
        <dbReference type="ARBA" id="ARBA00022869"/>
    </source>
</evidence>
<feature type="disulfide bond" evidence="13">
    <location>
        <begin position="468"/>
        <end position="477"/>
    </location>
</feature>
<feature type="disulfide bond" evidence="13">
    <location>
        <begin position="514"/>
        <end position="523"/>
    </location>
</feature>
<evidence type="ECO:0000259" key="20">
    <source>
        <dbReference type="PROSITE" id="PS51117"/>
    </source>
</evidence>
<dbReference type="SMART" id="SM00180">
    <property type="entry name" value="EGF_Lam"/>
    <property type="match status" value="21"/>
</dbReference>
<feature type="chain" id="PRO_5047434656" evidence="16">
    <location>
        <begin position="22"/>
        <end position="3668"/>
    </location>
</feature>
<protein>
    <submittedName>
        <fullName evidence="22">Laminin subunit alpha isoform X1</fullName>
    </submittedName>
</protein>
<feature type="domain" description="Laminin EGF-like" evidence="18">
    <location>
        <begin position="1506"/>
        <end position="1556"/>
    </location>
</feature>
<dbReference type="GeneID" id="108564488"/>
<dbReference type="PANTHER" id="PTHR10574:SF406">
    <property type="entry name" value="LAMININ SUBUNIT ALPHA 5"/>
    <property type="match status" value="1"/>
</dbReference>
<proteinExistence type="predicted"/>
<evidence type="ECO:0000256" key="5">
    <source>
        <dbReference type="ARBA" id="ARBA00022737"/>
    </source>
</evidence>
<dbReference type="Gene3D" id="2.10.25.10">
    <property type="entry name" value="Laminin"/>
    <property type="match status" value="17"/>
</dbReference>
<dbReference type="SMART" id="SM00181">
    <property type="entry name" value="EGF"/>
    <property type="match status" value="14"/>
</dbReference>
<feature type="disulfide bond" evidence="13">
    <location>
        <begin position="585"/>
        <end position="597"/>
    </location>
</feature>
<dbReference type="CDD" id="cd02795">
    <property type="entry name" value="CBM6-CBM35-CBM36_like"/>
    <property type="match status" value="1"/>
</dbReference>
<feature type="disulfide bond" evidence="13">
    <location>
        <begin position="1390"/>
        <end position="1399"/>
    </location>
</feature>
<feature type="domain" description="Laminin G" evidence="17">
    <location>
        <begin position="3314"/>
        <end position="3485"/>
    </location>
</feature>
<dbReference type="Pfam" id="PF00053">
    <property type="entry name" value="EGF_laminin"/>
    <property type="match status" value="18"/>
</dbReference>
<evidence type="ECO:0000313" key="22">
    <source>
        <dbReference type="RefSeq" id="XP_017779042.1"/>
    </source>
</evidence>
<dbReference type="CDD" id="cd00055">
    <property type="entry name" value="EGF_Lam"/>
    <property type="match status" value="20"/>
</dbReference>
<dbReference type="InterPro" id="IPR002049">
    <property type="entry name" value="LE_dom"/>
</dbReference>
<evidence type="ECO:0000256" key="12">
    <source>
        <dbReference type="PROSITE-ProRule" id="PRU00122"/>
    </source>
</evidence>
<evidence type="ECO:0000256" key="10">
    <source>
        <dbReference type="ARBA" id="ARBA00023180"/>
    </source>
</evidence>
<dbReference type="PROSITE" id="PS50027">
    <property type="entry name" value="EGF_LAM_2"/>
    <property type="match status" value="14"/>
</dbReference>
<feature type="disulfide bond" evidence="13">
    <location>
        <begin position="495"/>
        <end position="512"/>
    </location>
</feature>
<name>A0ABM1MWU2_NICVS</name>
<feature type="domain" description="Laminin EGF-like" evidence="18">
    <location>
        <begin position="585"/>
        <end position="629"/>
    </location>
</feature>
<keyword evidence="2" id="KW-0964">Secreted</keyword>
<keyword evidence="11 13" id="KW-0424">Laminin EGF-like domain</keyword>
<evidence type="ECO:0000256" key="2">
    <source>
        <dbReference type="ARBA" id="ARBA00022525"/>
    </source>
</evidence>
<dbReference type="PROSITE" id="PS51117">
    <property type="entry name" value="LAMININ_NTER"/>
    <property type="match status" value="1"/>
</dbReference>
<evidence type="ECO:0000256" key="9">
    <source>
        <dbReference type="ARBA" id="ARBA00023157"/>
    </source>
</evidence>
<feature type="domain" description="Laminin G" evidence="17">
    <location>
        <begin position="2653"/>
        <end position="2859"/>
    </location>
</feature>
<dbReference type="InterPro" id="IPR000034">
    <property type="entry name" value="Laminin_IV"/>
</dbReference>
<feature type="disulfide bond" evidence="13">
    <location>
        <begin position="1371"/>
        <end position="1388"/>
    </location>
</feature>
<evidence type="ECO:0000256" key="1">
    <source>
        <dbReference type="ARBA" id="ARBA00004302"/>
    </source>
</evidence>
<sequence>MFGPPAVVCLWLVLLTGAANAKILTPPYFNLAQGRRVSATATCGEDTGGPELYCKLVGPTNAENDVNTNVIQGQHCDECDPSKPKKNHRPENAVDGKETWWQSPPLSRGMKYNEVNFTIDLGQEFHVAYVYVKMGNSPRPGLWVLEKSVDYGKTFSPWQYFGESRADCMAHFGDKSLDPITKDDSVICTTDYSKIVPLEGGEIPIPLLKDRPSASHYFNSSVLQEWTRATNVRLRMLRTKNLYGHLMFVATQDTTVTRRFFYSIKDISIGGRCMCNGHADSCDNRETSDPGILVCGCRHNTCGSKCDSCCPGFEQKAWRQSKSSAPFECEPCNCFDHSNECIYDAEVDKNQQSLDIHGKYDGGGVCQNCQHNTEGINCNRCKTKFYKPYSKHWNETDVCHPCDCDKFYSTGDCEEGSGRCTCRPEYQTPNCDSCSFGYYGYPECKSCECYLNGTLNLQCEQEEGTCNCKNNFGGSTCGECADEFYNFPECEPCECNPLGAISSICDKDSGTCTCKSNYGGKQCSDCQHGYFNYPSCTYCQCDVKGTQSDICDKESGKCICKEGYGGERCDQCVPGYFGYPECKPCNCSQIGSQSVVCDTTGKCPCLSNFAGRTCNVCSPGYYNYPECLPCNCDDHGSNGITCNSQGICQCHYNFDGTLCNRCKDGFYNFPSCEECNCNPAGVVAAFAGCGSVPKGELCLCKDRVEGRICDKCKPLYWNLNTMNPEGCVECKCHEPGILGGIAVCDRDDGQCMCKPSVVARGCSECDDGTYNLRKDNLFGCTDCQCDVGGSVGPVCEKSQGQCHCQPRITGRTCNEPIQAHYFPTLYQYQFEVEDGTNPDLTNVRYYYNETEFPGYSWKGYAVFSPLQREVILEINIYKPSLYRMVIRYVNKHAEAVTGTIKIIPDNPQNAEQKHSVIFKSSEQPSFETVSMGNIPNLFVMDTGKWNVSITINKDLLIDYFVLLPEEYYMARILNQKVLTPCTIDNEDLCRMYSYPNTNNYHYNLGLGGYIDIGGGAFSMLTEYYDNFNHLNHLNLKDSLPMLNENQNTIDYNITVAKPGKYVVLVNYITRQGDESSYTVGVKVLNNNDVRDYNGDRVEMYNCPYSFICRQVVVKDSGVVGVYNVDDNLIHIRLHGENTNVGIQSIVVLSYEEWSLDFIKPSSVCIMKDGECTQSSFIDPQESKKIIFKKEAIVHDGKEKMTVSIANTTYVYMNHDDKVIDVRSKVPSPGFYSFIVHYHQPEFAEYDIDILVQNGMFYVGKLPVKHCPSTSGCRALVVQKDGNTKISLTENFMITLKVPKGKEVYLNYLLVVPHDFYNDRILEEEALDRTGEFIKNCGKNHFDIDVEAKGFCRDSVFSITSGYNNGALNCQCDYDGSLSFECDTFGGQCQCKPNVIGRQCSICQTGFYGFPDCKPCNCSSTSTCDPNTGDCICPPNVVGKMCNECDVHTYGYDSFSGCQECKCNPLGVDSLQCDINKGNCPCKDNIVGRKCDSCMAGYYAFPHCSQCDCLLQGTTEDICDQESAECFCKKFVIGAACDICKDGTFDLQEYNEDGCRECFCFGKTERCSSSNLLRYNIHEMDNWSVSEVIVNDESLHIENINIEMYKEENSVTIDLADEFMSDKTVYFSAPDVYLGKQLTSYGGYLNYTISYTIGDLGKATMRPDIILEGANNYLVHNGYEQPPVEQKYVNLLEIVESNFQLPNGVPAKREDLMMILKEVKGIYIRATYWSITETSKLENVYLDNAVKSINASGFFDIASSVEDCDCPINYQGFSCEECAPGNYRKGEYCVPCNCNGHADECDVNTGICLNCSHNTYGDHCEMCEVGYYGNALHGTPRDCLICACPLPIASNNFATGCEVTPDGEKISCECRDGYNGARCQSCAPGYYGRPEVAGDYCKKCECSGNINFELGSCDTVTGECLKCLNNTFGEACRYCAPGFFGDAVTLKNCQNCICHEDGYEKCDNDSGTCICKKNVVGEKCDRCEVNHYGFQNGEGCDSCNCFEASKSSQCDDTSGQCSCKPGVTGRMCDKCESGFWNYTSEGCVSCGCKNEYSLGFGCNAETGQCECLPGVIGDKCDKCPYRWTFVQNYGCFGCDSCIHDLLNFTDELGNDIDPILDEFNTAQSGYFTARKLVHINDTINELKPKVLQLSPDQINLKPILKELESMEQDSNNMNRKVTYSLDNSYELAKEAGDIAARSLEMFEKAEMELDNVQNTIADINDLANNLDNHEGPKIDTALEKAEEIMNTIKSYNLSKKEEVASDKLNDVLDLLKRLENYKEPVDVVNDDIMDVKDALKTFNMQLDDLANQTQYSLAKSKEAKELYDKNGMDRLKKKLDNIKMQTEETEKNLIESRNYINNASKLLNATKYQYDDVHTGIDEINDLNVELNMTLETSMLTLDKVRVLEPQVMKHANELSDRAQALDNMLRETRTSSENAVKAATAYNEINKAIDAARSAAESSKEQVDDTVILLQNIEMETLESDEKSSTLLDDAHDASKNIKELIPNIEDIKNKSRPIRALSDRNDEQLKNLIKKLENFQINPVDDILLAAKENAEEADTKTAETLQELNTGFQGIGNLSVSSKQLPIKLYDASRDRLQVIKQLETLDEKLPEIVKSIRDLPSMQSHSKLTGDIESKINKLNEQIALARDIANRIEVGVKFNPSTTLELRNPDNLGDLSTSTQISGYFRTEKPNGLLLYVGNGKGTNLRRTKSDDYMALEIENGYPVLTLDLGNDAERIINDKYVSDNNWYQFIIDRTGLNAKLTIKEELNGKIKETVADQQLEGPYSIFNLDKNYSKIFVGSYPLEFKMQDKVMQNSFEGEVEGLVIGETPVSLWNFNKGYDNNQGAQERDKLKAVHSTGCRFNGNGYAIVNSRSYQLRGRSTVQLKFKTFASEGLMFLYGNEKTFISLELRNGKILYKYNLGSGTKIWHTSSAFNDGIWHTIEASRDGAKGRFVVDGIDVVDNSPPIFGNTLEHHDTVFFGGYPQMHNIKEVTNIDFDGCMDNVIIMRHPVDLTDNIKAYGVTPGCPEKFSRLVSFHPNIGGFVKNSNISSSNDFRMNLKFKTKAKNGMIFYVTDRNHDSVMYLALQDGRLKLVSQNIELISNENNFNDNEWHVVSIRHNNEALKLDFDDYGYKMTDSPPTPLNIQYGDVFFGGLPRYLGSSIVTGVEPFAGCIGDATINGKIINFANLTEKYGEQLGKCILDKEIGSDSDIHIVPVLPPLEDFDVHTTTEALEHIDSYNESDIPKRGDGGIDTGGSEEEDLPKPEEELEDDLIPQTTTPWPTPRPRPTVTTETPSACALPIDPKIIYDDHLSGSYRYGTEKDSRLEYNTARGKYRKQFDFNLEFKTLSKNGIIFYVADNAHHNFVSLFMLDGELHYTFNIGTGPAKIVSKVKWNDNVWHEVMISREGLNGKLVIDNEHVVEGKAPGHATKMELFPPYYLGGVAPKDLNSVMGNLNMSDPFVGCIRNFQMNNKAMENPDSHGVIPCSDNVEQGVFFSSRGGYVKLKERFKVGTELDVKMDIKPRNLSGLIMAVHGRRDYFVLELDEGALRLTVDNGKGPIITRYQPTESHLFCDGHWHSIQAVKSKSVVTLAVNGVYSSPGIGDHKSASTDTGGYLFLGGHRLINKAKGLTVRIPYVGCIRNVLVNNIVNTITPNMVEGGITIGSCPTN</sequence>
<feature type="disulfide bond" evidence="13">
    <location>
        <begin position="2018"/>
        <end position="2027"/>
    </location>
</feature>
<feature type="domain" description="Laminin EGF-like" evidence="18">
    <location>
        <begin position="447"/>
        <end position="492"/>
    </location>
</feature>
<organism evidence="21 22">
    <name type="scientific">Nicrophorus vespilloides</name>
    <name type="common">Boreal carrion beetle</name>
    <dbReference type="NCBI Taxonomy" id="110193"/>
    <lineage>
        <taxon>Eukaryota</taxon>
        <taxon>Metazoa</taxon>
        <taxon>Ecdysozoa</taxon>
        <taxon>Arthropoda</taxon>
        <taxon>Hexapoda</taxon>
        <taxon>Insecta</taxon>
        <taxon>Pterygota</taxon>
        <taxon>Neoptera</taxon>
        <taxon>Endopterygota</taxon>
        <taxon>Coleoptera</taxon>
        <taxon>Polyphaga</taxon>
        <taxon>Staphyliniformia</taxon>
        <taxon>Silphidae</taxon>
        <taxon>Nicrophorinae</taxon>
        <taxon>Nicrophorus</taxon>
    </lineage>
</organism>
<feature type="coiled-coil region" evidence="14">
    <location>
        <begin position="2194"/>
        <end position="2228"/>
    </location>
</feature>
<dbReference type="SUPFAM" id="SSF57196">
    <property type="entry name" value="EGF/Laminin"/>
    <property type="match status" value="16"/>
</dbReference>
<feature type="domain" description="Laminin G" evidence="17">
    <location>
        <begin position="3032"/>
        <end position="3199"/>
    </location>
</feature>
<keyword evidence="4 16" id="KW-0732">Signal</keyword>
<feature type="disulfide bond" evidence="13">
    <location>
        <begin position="753"/>
        <end position="762"/>
    </location>
</feature>
<feature type="coiled-coil region" evidence="14">
    <location>
        <begin position="2287"/>
        <end position="2347"/>
    </location>
</feature>
<evidence type="ECO:0000313" key="21">
    <source>
        <dbReference type="Proteomes" id="UP000695000"/>
    </source>
</evidence>
<dbReference type="Pfam" id="PF06008">
    <property type="entry name" value="Laminin_I"/>
    <property type="match status" value="1"/>
</dbReference>
<evidence type="ECO:0000259" key="18">
    <source>
        <dbReference type="PROSITE" id="PS50027"/>
    </source>
</evidence>
<evidence type="ECO:0000256" key="16">
    <source>
        <dbReference type="SAM" id="SignalP"/>
    </source>
</evidence>
<dbReference type="InterPro" id="IPR050440">
    <property type="entry name" value="Laminin/Netrin_ECM"/>
</dbReference>
<dbReference type="PROSITE" id="PS01248">
    <property type="entry name" value="EGF_LAM_1"/>
    <property type="match status" value="6"/>
</dbReference>
<gene>
    <name evidence="22" type="primary">LOC108564488</name>
</gene>
<dbReference type="InterPro" id="IPR013320">
    <property type="entry name" value="ConA-like_dom_sf"/>
</dbReference>
<keyword evidence="8 14" id="KW-0175">Coiled coil</keyword>
<feature type="domain" description="Laminin EGF-like" evidence="18">
    <location>
        <begin position="1460"/>
        <end position="1505"/>
    </location>
</feature>
<feature type="disulfide bond" evidence="13">
    <location>
        <begin position="1527"/>
        <end position="1536"/>
    </location>
</feature>
<accession>A0ABM1MWU2</accession>